<comment type="caution">
    <text evidence="1">The sequence shown here is derived from an EMBL/GenBank/DDBJ whole genome shotgun (WGS) entry which is preliminary data.</text>
</comment>
<accession>A0ABX1DND9</accession>
<proteinExistence type="predicted"/>
<evidence type="ECO:0000313" key="1">
    <source>
        <dbReference type="EMBL" id="NKC04467.1"/>
    </source>
</evidence>
<gene>
    <name evidence="1" type="ORF">HED55_18230</name>
</gene>
<reference evidence="1 2" key="1">
    <citation type="submission" date="2020-03" db="EMBL/GenBank/DDBJ databases">
        <title>Whole genome sequencing of clinical and environmental type strains of Ochrobactrum.</title>
        <authorList>
            <person name="Dharne M."/>
        </authorList>
    </citation>
    <scope>NUCLEOTIDE SEQUENCE [LARGE SCALE GENOMIC DNA]</scope>
    <source>
        <strain evidence="1 2">CIP 109452</strain>
    </source>
</reference>
<keyword evidence="2" id="KW-1185">Reference proteome</keyword>
<sequence>MTSDLVNRLSKLDAPCNRTDVLIELAFFKPDENYKSARANEAGTKVIFTRTNGKRETCRAYDYTLTPERRAKSIALLRAKEASL</sequence>
<protein>
    <submittedName>
        <fullName evidence="1">Uncharacterized protein</fullName>
    </submittedName>
</protein>
<dbReference type="Proteomes" id="UP000704467">
    <property type="component" value="Unassembled WGS sequence"/>
</dbReference>
<evidence type="ECO:0000313" key="2">
    <source>
        <dbReference type="Proteomes" id="UP000704467"/>
    </source>
</evidence>
<organism evidence="1 2">
    <name type="scientific">Brucella haematophila</name>
    <dbReference type="NCBI Taxonomy" id="419474"/>
    <lineage>
        <taxon>Bacteria</taxon>
        <taxon>Pseudomonadati</taxon>
        <taxon>Pseudomonadota</taxon>
        <taxon>Alphaproteobacteria</taxon>
        <taxon>Hyphomicrobiales</taxon>
        <taxon>Brucellaceae</taxon>
        <taxon>Brucella/Ochrobactrum group</taxon>
        <taxon>Brucella</taxon>
    </lineage>
</organism>
<dbReference type="RefSeq" id="WP_138784668.1">
    <property type="nucleotide sequence ID" value="NZ_JBHEEQ010000002.1"/>
</dbReference>
<dbReference type="EMBL" id="JAAVLN010000002">
    <property type="protein sequence ID" value="NKC04467.1"/>
    <property type="molecule type" value="Genomic_DNA"/>
</dbReference>
<name>A0ABX1DND9_9HYPH</name>